<proteinExistence type="predicted"/>
<name>A0A2A4SSM8_9DELT</name>
<dbReference type="EMBL" id="NVSR01000127">
    <property type="protein sequence ID" value="PCI24144.1"/>
    <property type="molecule type" value="Genomic_DNA"/>
</dbReference>
<comment type="caution">
    <text evidence="1">The sequence shown here is derived from an EMBL/GenBank/DDBJ whole genome shotgun (WGS) entry which is preliminary data.</text>
</comment>
<dbReference type="Proteomes" id="UP000218113">
    <property type="component" value="Unassembled WGS sequence"/>
</dbReference>
<sequence length="190" mass="22899">MSKSIISRQEERYSHIYIRLKVYIDEEWHWIKVYDWNTNGFNFFSKKNLSADQIYRFKKGITTFTGRIAWQRQHADEKSLIEMAINYFLFERLCREFSDQEPDWIPELANLVRQPDKVQEKIDFMDQRMGSKIPIEKIKKIIQESNWKQGGQFGIQTNNSSWEKVAKEAFERSTPLREFVATNVQRWGLF</sequence>
<protein>
    <submittedName>
        <fullName evidence="1">Uncharacterized protein</fullName>
    </submittedName>
</protein>
<accession>A0A2A4SSM8</accession>
<dbReference type="AlphaFoldDB" id="A0A2A4SSM8"/>
<gene>
    <name evidence="1" type="ORF">COB67_11910</name>
</gene>
<reference evidence="2" key="1">
    <citation type="submission" date="2017-08" db="EMBL/GenBank/DDBJ databases">
        <title>A dynamic microbial community with high functional redundancy inhabits the cold, oxic subseafloor aquifer.</title>
        <authorList>
            <person name="Tully B.J."/>
            <person name="Wheat C.G."/>
            <person name="Glazer B.T."/>
            <person name="Huber J.A."/>
        </authorList>
    </citation>
    <scope>NUCLEOTIDE SEQUENCE [LARGE SCALE GENOMIC DNA]</scope>
</reference>
<evidence type="ECO:0000313" key="2">
    <source>
        <dbReference type="Proteomes" id="UP000218113"/>
    </source>
</evidence>
<evidence type="ECO:0000313" key="1">
    <source>
        <dbReference type="EMBL" id="PCI24144.1"/>
    </source>
</evidence>
<organism evidence="1 2">
    <name type="scientific">SAR324 cluster bacterium</name>
    <dbReference type="NCBI Taxonomy" id="2024889"/>
    <lineage>
        <taxon>Bacteria</taxon>
        <taxon>Deltaproteobacteria</taxon>
        <taxon>SAR324 cluster</taxon>
    </lineage>
</organism>